<name>A0A9D1E7T1_9FIRM</name>
<dbReference type="Proteomes" id="UP000823912">
    <property type="component" value="Unassembled WGS sequence"/>
</dbReference>
<reference evidence="4" key="2">
    <citation type="journal article" date="2021" name="PeerJ">
        <title>Extensive microbial diversity within the chicken gut microbiome revealed by metagenomics and culture.</title>
        <authorList>
            <person name="Gilroy R."/>
            <person name="Ravi A."/>
            <person name="Getino M."/>
            <person name="Pursley I."/>
            <person name="Horton D.L."/>
            <person name="Alikhan N.F."/>
            <person name="Baker D."/>
            <person name="Gharbi K."/>
            <person name="Hall N."/>
            <person name="Watson M."/>
            <person name="Adriaenssens E.M."/>
            <person name="Foster-Nyarko E."/>
            <person name="Jarju S."/>
            <person name="Secka A."/>
            <person name="Antonio M."/>
            <person name="Oren A."/>
            <person name="Chaudhuri R.R."/>
            <person name="La Ragione R."/>
            <person name="Hildebrand F."/>
            <person name="Pallen M.J."/>
        </authorList>
    </citation>
    <scope>NUCLEOTIDE SEQUENCE</scope>
    <source>
        <strain evidence="4">ChiSjej5B23-6657</strain>
    </source>
</reference>
<feature type="region of interest" description="Disordered" evidence="1">
    <location>
        <begin position="35"/>
        <end position="54"/>
    </location>
</feature>
<protein>
    <submittedName>
        <fullName evidence="4">Esterase</fullName>
    </submittedName>
</protein>
<keyword evidence="2" id="KW-0732">Signal</keyword>
<reference evidence="4" key="1">
    <citation type="submission" date="2020-10" db="EMBL/GenBank/DDBJ databases">
        <authorList>
            <person name="Gilroy R."/>
        </authorList>
    </citation>
    <scope>NUCLEOTIDE SEQUENCE</scope>
    <source>
        <strain evidence="4">ChiSjej5B23-6657</strain>
    </source>
</reference>
<organism evidence="4 5">
    <name type="scientific">Candidatus Pullilachnospira gallistercoris</name>
    <dbReference type="NCBI Taxonomy" id="2840911"/>
    <lineage>
        <taxon>Bacteria</taxon>
        <taxon>Bacillati</taxon>
        <taxon>Bacillota</taxon>
        <taxon>Clostridia</taxon>
        <taxon>Lachnospirales</taxon>
        <taxon>Lachnospiraceae</taxon>
        <taxon>Lachnospiraceae incertae sedis</taxon>
        <taxon>Candidatus Pullilachnospira</taxon>
    </lineage>
</organism>
<accession>A0A9D1E7T1</accession>
<dbReference type="PANTHER" id="PTHR30383">
    <property type="entry name" value="THIOESTERASE 1/PROTEASE 1/LYSOPHOSPHOLIPASE L1"/>
    <property type="match status" value="1"/>
</dbReference>
<feature type="domain" description="SGNH hydrolase-type esterase" evidence="3">
    <location>
        <begin position="77"/>
        <end position="252"/>
    </location>
</feature>
<feature type="compositionally biased region" description="Basic and acidic residues" evidence="1">
    <location>
        <begin position="43"/>
        <end position="54"/>
    </location>
</feature>
<proteinExistence type="predicted"/>
<sequence length="267" mass="29782">MRRDGKKICSLLTVLAFGLLLSAGAAQPEREIAGVGDKAQNAKTEENRDAVSDADQGDRLLDSFQIEVDRNRFQIACVGDSITAGAGVEETGELPYPDILQELAGEKVQVHNFGVKGRSLLSTSRWPYREEGYYQMSLAVSADLYILMLGSNDIWQESWDGETFQRELVDFVASYQNLESRPVIYLVQPPAYFPAEDDAEGQEKNGYMPELCWRVAAAAEETGAGLIDLYTYTRGHPEWFADEVHPNGEGNRQIAAFIYRCIRDDLP</sequence>
<dbReference type="Pfam" id="PF13472">
    <property type="entry name" value="Lipase_GDSL_2"/>
    <property type="match status" value="1"/>
</dbReference>
<evidence type="ECO:0000313" key="5">
    <source>
        <dbReference type="Proteomes" id="UP000823912"/>
    </source>
</evidence>
<dbReference type="InterPro" id="IPR051532">
    <property type="entry name" value="Ester_Hydrolysis_Enzymes"/>
</dbReference>
<dbReference type="InterPro" id="IPR013830">
    <property type="entry name" value="SGNH_hydro"/>
</dbReference>
<feature type="chain" id="PRO_5039330079" evidence="2">
    <location>
        <begin position="26"/>
        <end position="267"/>
    </location>
</feature>
<evidence type="ECO:0000313" key="4">
    <source>
        <dbReference type="EMBL" id="HIR69984.1"/>
    </source>
</evidence>
<gene>
    <name evidence="4" type="ORF">IAA55_01740</name>
</gene>
<evidence type="ECO:0000259" key="3">
    <source>
        <dbReference type="Pfam" id="PF13472"/>
    </source>
</evidence>
<comment type="caution">
    <text evidence="4">The sequence shown here is derived from an EMBL/GenBank/DDBJ whole genome shotgun (WGS) entry which is preliminary data.</text>
</comment>
<dbReference type="EMBL" id="DVHM01000031">
    <property type="protein sequence ID" value="HIR69984.1"/>
    <property type="molecule type" value="Genomic_DNA"/>
</dbReference>
<dbReference type="SUPFAM" id="SSF52266">
    <property type="entry name" value="SGNH hydrolase"/>
    <property type="match status" value="1"/>
</dbReference>
<dbReference type="Gene3D" id="3.40.50.1110">
    <property type="entry name" value="SGNH hydrolase"/>
    <property type="match status" value="1"/>
</dbReference>
<evidence type="ECO:0000256" key="2">
    <source>
        <dbReference type="SAM" id="SignalP"/>
    </source>
</evidence>
<feature type="signal peptide" evidence="2">
    <location>
        <begin position="1"/>
        <end position="25"/>
    </location>
</feature>
<evidence type="ECO:0000256" key="1">
    <source>
        <dbReference type="SAM" id="MobiDB-lite"/>
    </source>
</evidence>
<dbReference type="AlphaFoldDB" id="A0A9D1E7T1"/>
<dbReference type="InterPro" id="IPR036514">
    <property type="entry name" value="SGNH_hydro_sf"/>
</dbReference>